<dbReference type="CDD" id="cd17876">
    <property type="entry name" value="SRalpha_C"/>
    <property type="match status" value="1"/>
</dbReference>
<keyword evidence="5" id="KW-0342">GTP-binding</keyword>
<feature type="compositionally biased region" description="Acidic residues" evidence="8">
    <location>
        <begin position="161"/>
        <end position="180"/>
    </location>
</feature>
<sequence length="599" mass="67147">MIDGFTIFDKGGKVLWRKENVRIAGNPINQLIKTVLLEERSGDSFFLHDAYKLHWMLANEFELVFVVVYQKIMQLLYVDELLQKVKDAFCETYKKALSTDWSRINLVVDDFDEKFLAIIRQVEQEAEKKRRKPDRSSYSSSPPAAKGIAAAEKKMEPNPPEQDDDDEHADGDEVPTDELDSEARRQKILATKGSRQSMKAGSFKGKKDHKKAAPTAKPSNPTKKPKQMTESWKEKDHQKAADVTAEEVKRFAEEFGPKGDVGENYTEWEVAEDEEEEEEEEQDSSKASAGKSRFTRLFGRLPFTDKVLEEEDLEPLMVQMRQRLVTKNVAAEIADKLCESVAENLLGTTVGKFTRISTKIREAMEKALVRILTPKRDINILRDVARTKSEKRPYVITFCGVNGVGKSTNLAKICYWLTHNGLKVMIAACDTFRSGAVEQLRIHSQCLGVPLFERGYGKDAAAIAQEGINQAKKEGCDVVLVDTAGRMQDNEPLMRSLTKLINVNSPDLILFVGEALVGNDGVDQVVKFNQALRDLSDKTNPRLIDGIVLTKFDTIDDKVGASISMVYSTGQPIVFVGVGQTYTDLKKLNAAVIVDLLLK</sequence>
<evidence type="ECO:0000259" key="9">
    <source>
        <dbReference type="PROSITE" id="PS00300"/>
    </source>
</evidence>
<evidence type="ECO:0000313" key="10">
    <source>
        <dbReference type="EMBL" id="CAE0813365.1"/>
    </source>
</evidence>
<dbReference type="Gene3D" id="1.20.120.140">
    <property type="entry name" value="Signal recognition particle SRP54, nucleotide-binding domain"/>
    <property type="match status" value="1"/>
</dbReference>
<evidence type="ECO:0000256" key="3">
    <source>
        <dbReference type="ARBA" id="ARBA00022741"/>
    </source>
</evidence>
<dbReference type="Pfam" id="PF00448">
    <property type="entry name" value="SRP54"/>
    <property type="match status" value="1"/>
</dbReference>
<dbReference type="InterPro" id="IPR003593">
    <property type="entry name" value="AAA+_ATPase"/>
</dbReference>
<reference evidence="10" key="1">
    <citation type="submission" date="2021-01" db="EMBL/GenBank/DDBJ databases">
        <authorList>
            <person name="Corre E."/>
            <person name="Pelletier E."/>
            <person name="Niang G."/>
            <person name="Scheremetjew M."/>
            <person name="Finn R."/>
            <person name="Kale V."/>
            <person name="Holt S."/>
            <person name="Cochrane G."/>
            <person name="Meng A."/>
            <person name="Brown T."/>
            <person name="Cohen L."/>
        </authorList>
    </citation>
    <scope>NUCLEOTIDE SEQUENCE</scope>
    <source>
        <strain evidence="10">CCMP1594</strain>
    </source>
</reference>
<dbReference type="InterPro" id="IPR027417">
    <property type="entry name" value="P-loop_NTPase"/>
</dbReference>
<dbReference type="InterPro" id="IPR011012">
    <property type="entry name" value="Longin-like_dom_sf"/>
</dbReference>
<organism evidence="10">
    <name type="scientific">Eutreptiella gymnastica</name>
    <dbReference type="NCBI Taxonomy" id="73025"/>
    <lineage>
        <taxon>Eukaryota</taxon>
        <taxon>Discoba</taxon>
        <taxon>Euglenozoa</taxon>
        <taxon>Euglenida</taxon>
        <taxon>Spirocuta</taxon>
        <taxon>Euglenophyceae</taxon>
        <taxon>Eutreptiales</taxon>
        <taxon>Eutreptiaceae</taxon>
        <taxon>Eutreptiella</taxon>
    </lineage>
</organism>
<evidence type="ECO:0000256" key="2">
    <source>
        <dbReference type="ARBA" id="ARBA00008531"/>
    </source>
</evidence>
<feature type="compositionally biased region" description="Basic and acidic residues" evidence="8">
    <location>
        <begin position="231"/>
        <end position="261"/>
    </location>
</feature>
<dbReference type="GO" id="GO:0006886">
    <property type="term" value="P:intracellular protein transport"/>
    <property type="evidence" value="ECO:0007669"/>
    <property type="project" value="InterPro"/>
</dbReference>
<proteinExistence type="inferred from homology"/>
<name>A0A7S4D1S2_9EUGL</name>
<protein>
    <recommendedName>
        <fullName evidence="9">SRP54-type proteins GTP-binding domain-containing protein</fullName>
    </recommendedName>
</protein>
<dbReference type="InterPro" id="IPR042101">
    <property type="entry name" value="SRP54_N_sf"/>
</dbReference>
<dbReference type="Pfam" id="PF04086">
    <property type="entry name" value="SRP-alpha_N"/>
    <property type="match status" value="1"/>
</dbReference>
<evidence type="ECO:0000256" key="5">
    <source>
        <dbReference type="ARBA" id="ARBA00023134"/>
    </source>
</evidence>
<dbReference type="InterPro" id="IPR007222">
    <property type="entry name" value="Sig_recog_particle_rcpt_asu_N"/>
</dbReference>
<feature type="region of interest" description="Disordered" evidence="8">
    <location>
        <begin position="126"/>
        <end position="290"/>
    </location>
</feature>
<comment type="subcellular location">
    <subcellularLocation>
        <location evidence="1">Endoplasmic reticulum membrane</location>
        <topology evidence="1">Peripheral membrane protein</topology>
        <orientation evidence="1">Cytoplasmic side</orientation>
    </subcellularLocation>
</comment>
<evidence type="ECO:0000256" key="1">
    <source>
        <dbReference type="ARBA" id="ARBA00004397"/>
    </source>
</evidence>
<dbReference type="Pfam" id="PF02881">
    <property type="entry name" value="SRP54_N"/>
    <property type="match status" value="1"/>
</dbReference>
<dbReference type="EMBL" id="HBJA01069753">
    <property type="protein sequence ID" value="CAE0813365.1"/>
    <property type="molecule type" value="Transcribed_RNA"/>
</dbReference>
<accession>A0A7S4D1S2</accession>
<dbReference type="PANTHER" id="PTHR43134:SF1">
    <property type="entry name" value="SIGNAL RECOGNITION PARTICLE RECEPTOR SUBUNIT ALPHA"/>
    <property type="match status" value="1"/>
</dbReference>
<dbReference type="CDD" id="cd14826">
    <property type="entry name" value="SR_alpha_SRX"/>
    <property type="match status" value="1"/>
</dbReference>
<keyword evidence="3" id="KW-0547">Nucleotide-binding</keyword>
<dbReference type="GO" id="GO:0005525">
    <property type="term" value="F:GTP binding"/>
    <property type="evidence" value="ECO:0007669"/>
    <property type="project" value="UniProtKB-KW"/>
</dbReference>
<evidence type="ECO:0000256" key="7">
    <source>
        <dbReference type="ARBA" id="ARBA00023170"/>
    </source>
</evidence>
<evidence type="ECO:0000256" key="6">
    <source>
        <dbReference type="ARBA" id="ARBA00023136"/>
    </source>
</evidence>
<comment type="similarity">
    <text evidence="2">Belongs to the GTP-binding SRP family.</text>
</comment>
<evidence type="ECO:0000256" key="4">
    <source>
        <dbReference type="ARBA" id="ARBA00022824"/>
    </source>
</evidence>
<dbReference type="SUPFAM" id="SSF47364">
    <property type="entry name" value="Domain of the SRP/SRP receptor G-proteins"/>
    <property type="match status" value="1"/>
</dbReference>
<feature type="domain" description="SRP54-type proteins GTP-binding" evidence="9">
    <location>
        <begin position="572"/>
        <end position="585"/>
    </location>
</feature>
<feature type="compositionally biased region" description="Acidic residues" evidence="8">
    <location>
        <begin position="269"/>
        <end position="282"/>
    </location>
</feature>
<dbReference type="SMART" id="SM00962">
    <property type="entry name" value="SRP54"/>
    <property type="match status" value="1"/>
</dbReference>
<dbReference type="Gene3D" id="3.40.50.300">
    <property type="entry name" value="P-loop containing nucleotide triphosphate hydrolases"/>
    <property type="match status" value="1"/>
</dbReference>
<keyword evidence="4" id="KW-0256">Endoplasmic reticulum</keyword>
<keyword evidence="6" id="KW-0472">Membrane</keyword>
<dbReference type="InterPro" id="IPR000897">
    <property type="entry name" value="SRP54_GTPase_dom"/>
</dbReference>
<dbReference type="GO" id="GO:0005785">
    <property type="term" value="C:signal recognition particle receptor complex"/>
    <property type="evidence" value="ECO:0007669"/>
    <property type="project" value="InterPro"/>
</dbReference>
<dbReference type="InterPro" id="IPR036225">
    <property type="entry name" value="SRP/SRP_N"/>
</dbReference>
<dbReference type="FunFam" id="3.40.50.300:FF:000188">
    <property type="entry name" value="signal recognition particle receptor subunit alpha"/>
    <property type="match status" value="1"/>
</dbReference>
<dbReference type="GO" id="GO:0006614">
    <property type="term" value="P:SRP-dependent cotranslational protein targeting to membrane"/>
    <property type="evidence" value="ECO:0007669"/>
    <property type="project" value="InterPro"/>
</dbReference>
<dbReference type="GO" id="GO:0005047">
    <property type="term" value="F:signal recognition particle binding"/>
    <property type="evidence" value="ECO:0007669"/>
    <property type="project" value="InterPro"/>
</dbReference>
<keyword evidence="7" id="KW-0675">Receptor</keyword>
<dbReference type="InterPro" id="IPR013822">
    <property type="entry name" value="Signal_recog_particl_SRP54_hlx"/>
</dbReference>
<gene>
    <name evidence="10" type="ORF">EGYM00163_LOCUS24516</name>
</gene>
<dbReference type="SUPFAM" id="SSF64356">
    <property type="entry name" value="SNARE-like"/>
    <property type="match status" value="1"/>
</dbReference>
<evidence type="ECO:0000256" key="8">
    <source>
        <dbReference type="SAM" id="MobiDB-lite"/>
    </source>
</evidence>
<dbReference type="PROSITE" id="PS00300">
    <property type="entry name" value="SRP54"/>
    <property type="match status" value="1"/>
</dbReference>
<dbReference type="GO" id="GO:0003924">
    <property type="term" value="F:GTPase activity"/>
    <property type="evidence" value="ECO:0007669"/>
    <property type="project" value="InterPro"/>
</dbReference>
<dbReference type="PANTHER" id="PTHR43134">
    <property type="entry name" value="SIGNAL RECOGNITION PARTICLE RECEPTOR SUBUNIT ALPHA"/>
    <property type="match status" value="1"/>
</dbReference>
<dbReference type="AlphaFoldDB" id="A0A7S4D1S2"/>
<dbReference type="SUPFAM" id="SSF52540">
    <property type="entry name" value="P-loop containing nucleoside triphosphate hydrolases"/>
    <property type="match status" value="1"/>
</dbReference>
<dbReference type="Gene3D" id="3.30.450.60">
    <property type="match status" value="1"/>
</dbReference>
<dbReference type="SMART" id="SM00382">
    <property type="entry name" value="AAA"/>
    <property type="match status" value="1"/>
</dbReference>